<dbReference type="InterPro" id="IPR000719">
    <property type="entry name" value="Prot_kinase_dom"/>
</dbReference>
<evidence type="ECO:0000313" key="5">
    <source>
        <dbReference type="Proteomes" id="UP001141552"/>
    </source>
</evidence>
<dbReference type="PROSITE" id="PS50011">
    <property type="entry name" value="PROTEIN_KINASE_DOM"/>
    <property type="match status" value="2"/>
</dbReference>
<accession>A0A9Q0EZW5</accession>
<reference evidence="4" key="2">
    <citation type="journal article" date="2023" name="Plants (Basel)">
        <title>Annotation of the Turnera subulata (Passifloraceae) Draft Genome Reveals the S-Locus Evolved after the Divergence of Turneroideae from Passifloroideae in a Stepwise Manner.</title>
        <authorList>
            <person name="Henning P.M."/>
            <person name="Roalson E.H."/>
            <person name="Mir W."/>
            <person name="McCubbin A.G."/>
            <person name="Shore J.S."/>
        </authorList>
    </citation>
    <scope>NUCLEOTIDE SEQUENCE</scope>
    <source>
        <strain evidence="4">F60SS</strain>
    </source>
</reference>
<dbReference type="InterPro" id="IPR001245">
    <property type="entry name" value="Ser-Thr/Tyr_kinase_cat_dom"/>
</dbReference>
<gene>
    <name evidence="4" type="ORF">Tsubulata_022811</name>
</gene>
<dbReference type="GO" id="GO:0005524">
    <property type="term" value="F:ATP binding"/>
    <property type="evidence" value="ECO:0007669"/>
    <property type="project" value="UniProtKB-KW"/>
</dbReference>
<evidence type="ECO:0000313" key="4">
    <source>
        <dbReference type="EMBL" id="KAJ4822468.1"/>
    </source>
</evidence>
<evidence type="ECO:0000256" key="1">
    <source>
        <dbReference type="ARBA" id="ARBA00022741"/>
    </source>
</evidence>
<dbReference type="InterPro" id="IPR011009">
    <property type="entry name" value="Kinase-like_dom_sf"/>
</dbReference>
<keyword evidence="5" id="KW-1185">Reference proteome</keyword>
<name>A0A9Q0EZW5_9ROSI</name>
<dbReference type="AlphaFoldDB" id="A0A9Q0EZW5"/>
<dbReference type="GO" id="GO:0005886">
    <property type="term" value="C:plasma membrane"/>
    <property type="evidence" value="ECO:0007669"/>
    <property type="project" value="TreeGrafter"/>
</dbReference>
<reference evidence="4" key="1">
    <citation type="submission" date="2022-02" db="EMBL/GenBank/DDBJ databases">
        <authorList>
            <person name="Henning P.M."/>
            <person name="McCubbin A.G."/>
            <person name="Shore J.S."/>
        </authorList>
    </citation>
    <scope>NUCLEOTIDE SEQUENCE</scope>
    <source>
        <strain evidence="4">F60SS</strain>
        <tissue evidence="4">Leaves</tissue>
    </source>
</reference>
<comment type="caution">
    <text evidence="4">The sequence shown here is derived from an EMBL/GenBank/DDBJ whole genome shotgun (WGS) entry which is preliminary data.</text>
</comment>
<dbReference type="Pfam" id="PF07714">
    <property type="entry name" value="PK_Tyr_Ser-Thr"/>
    <property type="match status" value="2"/>
</dbReference>
<proteinExistence type="predicted"/>
<evidence type="ECO:0000259" key="3">
    <source>
        <dbReference type="PROSITE" id="PS50011"/>
    </source>
</evidence>
<dbReference type="Gene3D" id="1.10.510.10">
    <property type="entry name" value="Transferase(Phosphotransferase) domain 1"/>
    <property type="match status" value="2"/>
</dbReference>
<evidence type="ECO:0000256" key="2">
    <source>
        <dbReference type="ARBA" id="ARBA00022840"/>
    </source>
</evidence>
<dbReference type="OrthoDB" id="1711336at2759"/>
<keyword evidence="1" id="KW-0547">Nucleotide-binding</keyword>
<dbReference type="PANTHER" id="PTHR27001">
    <property type="entry name" value="OS01G0253100 PROTEIN"/>
    <property type="match status" value="1"/>
</dbReference>
<organism evidence="4 5">
    <name type="scientific">Turnera subulata</name>
    <dbReference type="NCBI Taxonomy" id="218843"/>
    <lineage>
        <taxon>Eukaryota</taxon>
        <taxon>Viridiplantae</taxon>
        <taxon>Streptophyta</taxon>
        <taxon>Embryophyta</taxon>
        <taxon>Tracheophyta</taxon>
        <taxon>Spermatophyta</taxon>
        <taxon>Magnoliopsida</taxon>
        <taxon>eudicotyledons</taxon>
        <taxon>Gunneridae</taxon>
        <taxon>Pentapetalae</taxon>
        <taxon>rosids</taxon>
        <taxon>fabids</taxon>
        <taxon>Malpighiales</taxon>
        <taxon>Passifloraceae</taxon>
        <taxon>Turnera</taxon>
    </lineage>
</organism>
<feature type="domain" description="Protein kinase" evidence="3">
    <location>
        <begin position="307"/>
        <end position="614"/>
    </location>
</feature>
<dbReference type="EMBL" id="JAKUCV010007670">
    <property type="protein sequence ID" value="KAJ4822468.1"/>
    <property type="molecule type" value="Genomic_DNA"/>
</dbReference>
<dbReference type="GO" id="GO:0004672">
    <property type="term" value="F:protein kinase activity"/>
    <property type="evidence" value="ECO:0007669"/>
    <property type="project" value="InterPro"/>
</dbReference>
<dbReference type="Gene3D" id="3.30.200.20">
    <property type="entry name" value="Phosphorylase Kinase, domain 1"/>
    <property type="match status" value="1"/>
</dbReference>
<dbReference type="Proteomes" id="UP001141552">
    <property type="component" value="Unassembled WGS sequence"/>
</dbReference>
<sequence>MRRMIEHSFLDDELERNNLELHPNLAREFGYCYDKEYALCLGAIGLVYRLAPLDSLHNLLVKGNLTWHQRVKAALGVASLLEHMHSQNPPCLIRNISAAHIMIDRDGNPILFDLSMVSGGIFCDKRDLVNQYNDGCVGYVDPVTARPGAWSDKSDVFSYGILLLGIISNRVYTEEDYTYNRPFVYEWAWNEYESQKSKMRFGKAKVSLVHPSQESEPFFYPDDAVKLTNLAMHCVNSDPRKRPTMKRILGHLLSLSVVTRHAPIIGAQWFLSRDYAYQLSRSLLKWPRQKFSQFFRCEIPANKGLSGHELNFIGNFQYGRVYRGKFQARTVTVKIWELDVKFYQVYKNQNEVRMLDEILFLQHPRSISHPNLVKLLGYCYEEGKLGVVYDLNPVDTVFNAVMKDSLTWLQRVKIAIGFASLLKFLHAKTPQHLPYVVRNLDAAHIMLDQDYSPVLYDFGWLTGGIFPEWRSKRARLRLVQACYGYHDFVSTRGDEWPAECDGYAFGVVVLGLITKRISVREDPHNPQFVWDPKIPLVSQWALDEYEAAAARASSTGSPPSTFTLVHQSLVEEPGFYASDGIEITRLALECLTPRFLDRPTMKHIVKRLLKLSVIRSHASDLGI</sequence>
<feature type="domain" description="Protein kinase" evidence="3">
    <location>
        <begin position="1"/>
        <end position="254"/>
    </location>
</feature>
<keyword evidence="2" id="KW-0067">ATP-binding</keyword>
<dbReference type="PANTHER" id="PTHR27001:SF931">
    <property type="entry name" value="OS11G0664100 PROTEIN"/>
    <property type="match status" value="1"/>
</dbReference>
<dbReference type="SUPFAM" id="SSF56112">
    <property type="entry name" value="Protein kinase-like (PK-like)"/>
    <property type="match status" value="2"/>
</dbReference>
<protein>
    <recommendedName>
        <fullName evidence="3">Protein kinase domain-containing protein</fullName>
    </recommendedName>
</protein>